<comment type="subcellular location">
    <subcellularLocation>
        <location evidence="1">Cytoplasm</location>
    </subcellularLocation>
</comment>
<proteinExistence type="predicted"/>
<keyword evidence="7" id="KW-0238">DNA-binding</keyword>
<evidence type="ECO:0000256" key="3">
    <source>
        <dbReference type="ARBA" id="ARBA00022490"/>
    </source>
</evidence>
<dbReference type="GO" id="GO:0046872">
    <property type="term" value="F:metal ion binding"/>
    <property type="evidence" value="ECO:0007669"/>
    <property type="project" value="UniProtKB-KW"/>
</dbReference>
<dbReference type="InterPro" id="IPR003735">
    <property type="entry name" value="Metal_Tscrpt_repr"/>
</dbReference>
<dbReference type="Proteomes" id="UP000248132">
    <property type="component" value="Unassembled WGS sequence"/>
</dbReference>
<dbReference type="PANTHER" id="PTHR33677:SF4">
    <property type="entry name" value="COPPER-SENSING TRANSCRIPTIONAL REPRESSOR CSOR"/>
    <property type="match status" value="1"/>
</dbReference>
<keyword evidence="8" id="KW-1185">Reference proteome</keyword>
<dbReference type="GO" id="GO:0005737">
    <property type="term" value="C:cytoplasm"/>
    <property type="evidence" value="ECO:0007669"/>
    <property type="project" value="UniProtKB-SubCell"/>
</dbReference>
<keyword evidence="3" id="KW-0963">Cytoplasm</keyword>
<reference evidence="7 8" key="1">
    <citation type="submission" date="2018-06" db="EMBL/GenBank/DDBJ databases">
        <title>Genomic Encyclopedia of Type Strains, Phase I: the one thousand microbial genomes (KMG-I) project.</title>
        <authorList>
            <person name="Kyrpides N."/>
        </authorList>
    </citation>
    <scope>NUCLEOTIDE SEQUENCE [LARGE SCALE GENOMIC DNA]</scope>
    <source>
        <strain evidence="7 8">DSM 19573</strain>
    </source>
</reference>
<evidence type="ECO:0000256" key="6">
    <source>
        <dbReference type="ARBA" id="ARBA00041544"/>
    </source>
</evidence>
<dbReference type="AlphaFoldDB" id="A0A318XU81"/>
<dbReference type="PANTHER" id="PTHR33677">
    <property type="entry name" value="TRANSCRIPTIONAL REPRESSOR FRMR-RELATED"/>
    <property type="match status" value="1"/>
</dbReference>
<evidence type="ECO:0000256" key="4">
    <source>
        <dbReference type="ARBA" id="ARBA00022723"/>
    </source>
</evidence>
<dbReference type="Gene3D" id="1.20.58.1000">
    <property type="entry name" value="Metal-sensitive repressor, helix protomer"/>
    <property type="match status" value="1"/>
</dbReference>
<protein>
    <recommendedName>
        <fullName evidence="5">Copper-sensing transcriptional repressor CsoR</fullName>
    </recommendedName>
    <alternativeName>
        <fullName evidence="6">Copper-sensitive operon repressor</fullName>
    </alternativeName>
</protein>
<dbReference type="InterPro" id="IPR038390">
    <property type="entry name" value="Metal_Tscrpt_repr_sf"/>
</dbReference>
<evidence type="ECO:0000313" key="7">
    <source>
        <dbReference type="EMBL" id="PYG85892.1"/>
    </source>
</evidence>
<comment type="caution">
    <text evidence="7">The sequence shown here is derived from an EMBL/GenBank/DDBJ whole genome shotgun (WGS) entry which is preliminary data.</text>
</comment>
<dbReference type="CDD" id="cd10159">
    <property type="entry name" value="CsoR-like_DUF156_2"/>
    <property type="match status" value="1"/>
</dbReference>
<keyword evidence="4" id="KW-0479">Metal-binding</keyword>
<comment type="subunit">
    <text evidence="2">Homodimer.</text>
</comment>
<dbReference type="GO" id="GO:0003677">
    <property type="term" value="F:DNA binding"/>
    <property type="evidence" value="ECO:0007669"/>
    <property type="project" value="UniProtKB-KW"/>
</dbReference>
<dbReference type="Pfam" id="PF02583">
    <property type="entry name" value="Trns_repr_metal"/>
    <property type="match status" value="1"/>
</dbReference>
<evidence type="ECO:0000256" key="2">
    <source>
        <dbReference type="ARBA" id="ARBA00011738"/>
    </source>
</evidence>
<organism evidence="7 8">
    <name type="scientific">Ruminiclostridium sufflavum DSM 19573</name>
    <dbReference type="NCBI Taxonomy" id="1121337"/>
    <lineage>
        <taxon>Bacteria</taxon>
        <taxon>Bacillati</taxon>
        <taxon>Bacillota</taxon>
        <taxon>Clostridia</taxon>
        <taxon>Eubacteriales</taxon>
        <taxon>Oscillospiraceae</taxon>
        <taxon>Ruminiclostridium</taxon>
    </lineage>
</organism>
<sequence length="87" mass="9938">MKADKEKVMRLLKTARGQLDGILKMVDEDRYCVDISNQLLATQAILRNVNREVLNAHLNCCVRDAFDKGDSQNKIEEIMGIMDKLTK</sequence>
<evidence type="ECO:0000256" key="5">
    <source>
        <dbReference type="ARBA" id="ARBA00039938"/>
    </source>
</evidence>
<gene>
    <name evidence="7" type="ORF">LY28_03046</name>
</gene>
<dbReference type="OrthoDB" id="9811244at2"/>
<name>A0A318XU81_9FIRM</name>
<evidence type="ECO:0000313" key="8">
    <source>
        <dbReference type="Proteomes" id="UP000248132"/>
    </source>
</evidence>
<dbReference type="RefSeq" id="WP_110463017.1">
    <property type="nucleotide sequence ID" value="NZ_QKMR01000021.1"/>
</dbReference>
<dbReference type="GO" id="GO:0045892">
    <property type="term" value="P:negative regulation of DNA-templated transcription"/>
    <property type="evidence" value="ECO:0007669"/>
    <property type="project" value="UniProtKB-ARBA"/>
</dbReference>
<accession>A0A318XU81</accession>
<evidence type="ECO:0000256" key="1">
    <source>
        <dbReference type="ARBA" id="ARBA00004496"/>
    </source>
</evidence>
<dbReference type="EMBL" id="QKMR01000021">
    <property type="protein sequence ID" value="PYG85892.1"/>
    <property type="molecule type" value="Genomic_DNA"/>
</dbReference>